<keyword evidence="10" id="KW-0276">Fatty acid metabolism</keyword>
<evidence type="ECO:0000256" key="23">
    <source>
        <dbReference type="ARBA" id="ARBA00052468"/>
    </source>
</evidence>
<comment type="catalytic activity">
    <reaction evidence="18">
        <text>(2E)-hexadecenoyl-CoA + NADPH + H(+) = hexadecanoyl-CoA + NADP(+)</text>
        <dbReference type="Rhea" id="RHEA:36143"/>
        <dbReference type="ChEBI" id="CHEBI:15378"/>
        <dbReference type="ChEBI" id="CHEBI:57379"/>
        <dbReference type="ChEBI" id="CHEBI:57783"/>
        <dbReference type="ChEBI" id="CHEBI:58349"/>
        <dbReference type="ChEBI" id="CHEBI:61526"/>
    </reaction>
    <physiologicalReaction direction="left-to-right" evidence="18">
        <dbReference type="Rhea" id="RHEA:36144"/>
    </physiologicalReaction>
</comment>
<evidence type="ECO:0000256" key="8">
    <source>
        <dbReference type="ARBA" id="ARBA00022692"/>
    </source>
</evidence>
<dbReference type="AlphaFoldDB" id="W5LCU9"/>
<dbReference type="GO" id="GO:0102758">
    <property type="term" value="F:very-long-chain enoyl-CoA reductase activity"/>
    <property type="evidence" value="ECO:0007669"/>
    <property type="project" value="UniProtKB-EC"/>
</dbReference>
<evidence type="ECO:0000256" key="10">
    <source>
        <dbReference type="ARBA" id="ARBA00022832"/>
    </source>
</evidence>
<keyword evidence="6" id="KW-0444">Lipid biosynthesis</keyword>
<evidence type="ECO:0000256" key="28">
    <source>
        <dbReference type="SAM" id="MobiDB-lite"/>
    </source>
</evidence>
<dbReference type="FunFam" id="3.10.20.90:FF:000083">
    <property type="entry name" value="Trans-2,3-enoyl-CoA reductase b"/>
    <property type="match status" value="1"/>
</dbReference>
<evidence type="ECO:0000256" key="5">
    <source>
        <dbReference type="ARBA" id="ARBA00012530"/>
    </source>
</evidence>
<keyword evidence="15" id="KW-0443">Lipid metabolism</keyword>
<comment type="similarity">
    <text evidence="4">Belongs to the steroid 5-alpha reductase family.</text>
</comment>
<comment type="subcellular location">
    <subcellularLocation>
        <location evidence="1">Endoplasmic reticulum membrane</location>
        <topology evidence="1">Multi-pass membrane protein</topology>
    </subcellularLocation>
</comment>
<keyword evidence="16 29" id="KW-0472">Membrane</keyword>
<name>W5LCU9_ASTMX</name>
<dbReference type="Gene3D" id="3.10.20.90">
    <property type="entry name" value="Phosphatidylinositol 3-kinase Catalytic Subunit, Chain A, domain 1"/>
    <property type="match status" value="1"/>
</dbReference>
<evidence type="ECO:0000256" key="14">
    <source>
        <dbReference type="ARBA" id="ARBA00023002"/>
    </source>
</evidence>
<keyword evidence="33" id="KW-1185">Reference proteome</keyword>
<evidence type="ECO:0000256" key="19">
    <source>
        <dbReference type="ARBA" id="ARBA00050400"/>
    </source>
</evidence>
<comment type="pathway">
    <text evidence="2">Lipid metabolism; sphingolipid metabolism.</text>
</comment>
<evidence type="ECO:0000256" key="16">
    <source>
        <dbReference type="ARBA" id="ARBA00023136"/>
    </source>
</evidence>
<evidence type="ECO:0000256" key="9">
    <source>
        <dbReference type="ARBA" id="ARBA00022824"/>
    </source>
</evidence>
<comment type="catalytic activity">
    <reaction evidence="21">
        <text>a very-long-chain 2,3-saturated fatty acyl-CoA + NADP(+) = a very-long-chain (2E)-enoyl-CoA + NADPH + H(+)</text>
        <dbReference type="Rhea" id="RHEA:14473"/>
        <dbReference type="ChEBI" id="CHEBI:15378"/>
        <dbReference type="ChEBI" id="CHEBI:57783"/>
        <dbReference type="ChEBI" id="CHEBI:58349"/>
        <dbReference type="ChEBI" id="CHEBI:83724"/>
        <dbReference type="ChEBI" id="CHEBI:83728"/>
        <dbReference type="EC" id="1.3.1.93"/>
    </reaction>
    <physiologicalReaction direction="right-to-left" evidence="21">
        <dbReference type="Rhea" id="RHEA:14475"/>
    </physiologicalReaction>
</comment>
<evidence type="ECO:0000256" key="21">
    <source>
        <dbReference type="ARBA" id="ARBA00050808"/>
    </source>
</evidence>
<evidence type="ECO:0000313" key="32">
    <source>
        <dbReference type="Ensembl" id="ENSAMXP00000017661.2"/>
    </source>
</evidence>
<comment type="pathway">
    <text evidence="3">Sphingolipid metabolism.</text>
</comment>
<dbReference type="HOGENOM" id="CLU_059260_1_0_1"/>
<dbReference type="PANTHER" id="PTHR10556">
    <property type="entry name" value="3-OXO-5-ALPHA-STEROID 4-DEHYDROGENASE"/>
    <property type="match status" value="1"/>
</dbReference>
<organism evidence="32 33">
    <name type="scientific">Astyanax mexicanus</name>
    <name type="common">Blind cave fish</name>
    <name type="synonym">Astyanax fasciatus mexicanus</name>
    <dbReference type="NCBI Taxonomy" id="7994"/>
    <lineage>
        <taxon>Eukaryota</taxon>
        <taxon>Metazoa</taxon>
        <taxon>Chordata</taxon>
        <taxon>Craniata</taxon>
        <taxon>Vertebrata</taxon>
        <taxon>Euteleostomi</taxon>
        <taxon>Actinopterygii</taxon>
        <taxon>Neopterygii</taxon>
        <taxon>Teleostei</taxon>
        <taxon>Ostariophysi</taxon>
        <taxon>Characiformes</taxon>
        <taxon>Characoidei</taxon>
        <taxon>Acestrorhamphidae</taxon>
        <taxon>Acestrorhamphinae</taxon>
        <taxon>Astyanax</taxon>
    </lineage>
</organism>
<dbReference type="GO" id="GO:0042761">
    <property type="term" value="P:very long-chain fatty acid biosynthetic process"/>
    <property type="evidence" value="ECO:0007669"/>
    <property type="project" value="TreeGrafter"/>
</dbReference>
<feature type="domain" description="TECR-like N-terminal" evidence="31">
    <location>
        <begin position="38"/>
        <end position="114"/>
    </location>
</feature>
<dbReference type="PANTHER" id="PTHR10556:SF31">
    <property type="entry name" value="VERY-LONG-CHAIN ENOYL-COA REDUCTASE"/>
    <property type="match status" value="1"/>
</dbReference>
<dbReference type="InterPro" id="IPR039357">
    <property type="entry name" value="SRD5A/TECR"/>
</dbReference>
<evidence type="ECO:0000256" key="17">
    <source>
        <dbReference type="ARBA" id="ARBA00023160"/>
    </source>
</evidence>
<feature type="transmembrane region" description="Helical" evidence="29">
    <location>
        <begin position="270"/>
        <end position="292"/>
    </location>
</feature>
<evidence type="ECO:0000256" key="11">
    <source>
        <dbReference type="ARBA" id="ARBA00022857"/>
    </source>
</evidence>
<dbReference type="Bgee" id="ENSAMXG00000017137">
    <property type="expression patterns" value="Expressed in muscle tissue and 9 other cell types or tissues"/>
</dbReference>
<keyword evidence="8 29" id="KW-0812">Transmembrane</keyword>
<evidence type="ECO:0000256" key="18">
    <source>
        <dbReference type="ARBA" id="ARBA00050319"/>
    </source>
</evidence>
<keyword evidence="12 29" id="KW-1133">Transmembrane helix</keyword>
<feature type="transmembrane region" description="Helical" evidence="29">
    <location>
        <begin position="298"/>
        <end position="316"/>
    </location>
</feature>
<comment type="catalytic activity">
    <reaction evidence="19">
        <text>(2E,7Z,10Z,13Z,16Z)-docosapentaenoyl-CoA + NADPH + H(+) = (7Z,10Z,13Z,16Z)-docosatetraenoyl-CoA + NADP(+)</text>
        <dbReference type="Rhea" id="RHEA:39331"/>
        <dbReference type="ChEBI" id="CHEBI:15378"/>
        <dbReference type="ChEBI" id="CHEBI:57783"/>
        <dbReference type="ChEBI" id="CHEBI:58349"/>
        <dbReference type="ChEBI" id="CHEBI:73856"/>
        <dbReference type="ChEBI" id="CHEBI:76416"/>
    </reaction>
    <physiologicalReaction direction="left-to-right" evidence="19">
        <dbReference type="Rhea" id="RHEA:39332"/>
    </physiologicalReaction>
</comment>
<dbReference type="Pfam" id="PF21696">
    <property type="entry name" value="TECR_N"/>
    <property type="match status" value="1"/>
</dbReference>
<feature type="domain" description="3-oxo-5-alpha-steroid 4-dehydrogenase C-terminal" evidence="30">
    <location>
        <begin position="189"/>
        <end position="342"/>
    </location>
</feature>
<dbReference type="InterPro" id="IPR049127">
    <property type="entry name" value="TECR-like_N"/>
</dbReference>
<accession>W5LCU9</accession>
<dbReference type="PROSITE" id="PS50244">
    <property type="entry name" value="S5A_REDUCTASE"/>
    <property type="match status" value="1"/>
</dbReference>
<feature type="region of interest" description="Disordered" evidence="28">
    <location>
        <begin position="1"/>
        <end position="28"/>
    </location>
</feature>
<dbReference type="Ensembl" id="ENSAMXT00000017661.2">
    <property type="protein sequence ID" value="ENSAMXP00000017661.2"/>
    <property type="gene ID" value="ENSAMXG00000017137.2"/>
</dbReference>
<reference evidence="32" key="4">
    <citation type="submission" date="2025-09" db="UniProtKB">
        <authorList>
            <consortium name="Ensembl"/>
        </authorList>
    </citation>
    <scope>IDENTIFICATION</scope>
</reference>
<evidence type="ECO:0000259" key="31">
    <source>
        <dbReference type="Pfam" id="PF21696"/>
    </source>
</evidence>
<comment type="catalytic activity">
    <reaction evidence="22">
        <text>(2E,8Z,11Z,14Z)-eicosatetraenoyl-CoA + NADPH + H(+) = (8Z,11Z,14Z)-eicosatrienoyl-CoA + NADP(+)</text>
        <dbReference type="Rhea" id="RHEA:39319"/>
        <dbReference type="ChEBI" id="CHEBI:15378"/>
        <dbReference type="ChEBI" id="CHEBI:57783"/>
        <dbReference type="ChEBI" id="CHEBI:58349"/>
        <dbReference type="ChEBI" id="CHEBI:74264"/>
        <dbReference type="ChEBI" id="CHEBI:76412"/>
    </reaction>
    <physiologicalReaction direction="left-to-right" evidence="22">
        <dbReference type="Rhea" id="RHEA:39320"/>
    </physiologicalReaction>
</comment>
<dbReference type="GO" id="GO:0005789">
    <property type="term" value="C:endoplasmic reticulum membrane"/>
    <property type="evidence" value="ECO:0007669"/>
    <property type="project" value="UniProtKB-SubCell"/>
</dbReference>
<evidence type="ECO:0000256" key="27">
    <source>
        <dbReference type="ARBA" id="ARBA00081803"/>
    </source>
</evidence>
<proteinExistence type="inferred from homology"/>
<comment type="catalytic activity">
    <reaction evidence="23">
        <text>(2E,7Z,10Z,13Z,16Z,19Z)-docosahexaenoyl-CoA + NADPH + H(+) = (7Z,10Z,13Z,16Z,19Z)-docosapentaenoyl-CoA + NADP(+)</text>
        <dbReference type="Rhea" id="RHEA:39467"/>
        <dbReference type="ChEBI" id="CHEBI:15378"/>
        <dbReference type="ChEBI" id="CHEBI:57783"/>
        <dbReference type="ChEBI" id="CHEBI:58349"/>
        <dbReference type="ChEBI" id="CHEBI:73870"/>
        <dbReference type="ChEBI" id="CHEBI:76461"/>
    </reaction>
    <physiologicalReaction direction="left-to-right" evidence="23">
        <dbReference type="Rhea" id="RHEA:39468"/>
    </physiologicalReaction>
</comment>
<evidence type="ECO:0000256" key="12">
    <source>
        <dbReference type="ARBA" id="ARBA00022989"/>
    </source>
</evidence>
<evidence type="ECO:0000256" key="25">
    <source>
        <dbReference type="ARBA" id="ARBA00072713"/>
    </source>
</evidence>
<evidence type="ECO:0000256" key="2">
    <source>
        <dbReference type="ARBA" id="ARBA00004760"/>
    </source>
</evidence>
<dbReference type="InterPro" id="IPR001104">
    <property type="entry name" value="3-oxo-5_a-steroid_4-DH_C"/>
</dbReference>
<feature type="transmembrane region" description="Helical" evidence="29">
    <location>
        <begin position="230"/>
        <end position="249"/>
    </location>
</feature>
<evidence type="ECO:0000313" key="33">
    <source>
        <dbReference type="Proteomes" id="UP000018467"/>
    </source>
</evidence>
<evidence type="ECO:0000256" key="3">
    <source>
        <dbReference type="ARBA" id="ARBA00004991"/>
    </source>
</evidence>
<dbReference type="GeneTree" id="ENSGT00950000182886"/>
<reference evidence="32" key="3">
    <citation type="submission" date="2025-08" db="UniProtKB">
        <authorList>
            <consortium name="Ensembl"/>
        </authorList>
    </citation>
    <scope>IDENTIFICATION</scope>
</reference>
<reference evidence="33" key="2">
    <citation type="journal article" date="2014" name="Nat. Commun.">
        <title>The cavefish genome reveals candidate genes for eye loss.</title>
        <authorList>
            <person name="McGaugh S.E."/>
            <person name="Gross J.B."/>
            <person name="Aken B."/>
            <person name="Blin M."/>
            <person name="Borowsky R."/>
            <person name="Chalopin D."/>
            <person name="Hinaux H."/>
            <person name="Jeffery W.R."/>
            <person name="Keene A."/>
            <person name="Ma L."/>
            <person name="Minx P."/>
            <person name="Murphy D."/>
            <person name="O'Quin K.E."/>
            <person name="Retaux S."/>
            <person name="Rohner N."/>
            <person name="Searle S.M."/>
            <person name="Stahl B.A."/>
            <person name="Tabin C."/>
            <person name="Volff J.N."/>
            <person name="Yoshizawa M."/>
            <person name="Warren W.C."/>
        </authorList>
    </citation>
    <scope>NUCLEOTIDE SEQUENCE [LARGE SCALE GENOMIC DNA]</scope>
    <source>
        <strain evidence="33">female</strain>
    </source>
</reference>
<dbReference type="eggNOG" id="KOG1639">
    <property type="taxonomic scope" value="Eukaryota"/>
</dbReference>
<comment type="catalytic activity">
    <reaction evidence="20">
        <text>octadecanoyl-CoA + NADP(+) = (2E)-octadecenoyl-CoA + NADPH + H(+)</text>
        <dbReference type="Rhea" id="RHEA:35351"/>
        <dbReference type="ChEBI" id="CHEBI:15378"/>
        <dbReference type="ChEBI" id="CHEBI:57394"/>
        <dbReference type="ChEBI" id="CHEBI:57783"/>
        <dbReference type="ChEBI" id="CHEBI:58349"/>
        <dbReference type="ChEBI" id="CHEBI:71412"/>
    </reaction>
    <physiologicalReaction direction="right-to-left" evidence="20">
        <dbReference type="Rhea" id="RHEA:35353"/>
    </physiologicalReaction>
</comment>
<protein>
    <recommendedName>
        <fullName evidence="25">Very-long-chain enoyl-CoA reductase</fullName>
        <ecNumber evidence="5">1.3.1.93</ecNumber>
    </recommendedName>
    <alternativeName>
        <fullName evidence="27">Synaptic glycoprotein SC2</fullName>
    </alternativeName>
    <alternativeName>
        <fullName evidence="26">Trans-2,3-enoyl-CoA reductase</fullName>
    </alternativeName>
</protein>
<evidence type="ECO:0000256" key="6">
    <source>
        <dbReference type="ARBA" id="ARBA00022516"/>
    </source>
</evidence>
<keyword evidence="14" id="KW-0560">Oxidoreductase</keyword>
<dbReference type="Pfam" id="PF02544">
    <property type="entry name" value="Steroid_dh"/>
    <property type="match status" value="1"/>
</dbReference>
<keyword evidence="9" id="KW-0256">Endoplasmic reticulum</keyword>
<keyword evidence="11" id="KW-0521">NADP</keyword>
<evidence type="ECO:0000256" key="29">
    <source>
        <dbReference type="SAM" id="Phobius"/>
    </source>
</evidence>
<keyword evidence="7" id="KW-0597">Phosphoprotein</keyword>
<reference evidence="33" key="1">
    <citation type="submission" date="2013-03" db="EMBL/GenBank/DDBJ databases">
        <authorList>
            <person name="Jeffery W."/>
            <person name="Warren W."/>
            <person name="Wilson R.K."/>
        </authorList>
    </citation>
    <scope>NUCLEOTIDE SEQUENCE</scope>
    <source>
        <strain evidence="33">female</strain>
    </source>
</reference>
<evidence type="ECO:0000256" key="13">
    <source>
        <dbReference type="ARBA" id="ARBA00022990"/>
    </source>
</evidence>
<evidence type="ECO:0000256" key="1">
    <source>
        <dbReference type="ARBA" id="ARBA00004477"/>
    </source>
</evidence>
<feature type="transmembrane region" description="Helical" evidence="29">
    <location>
        <begin position="200"/>
        <end position="218"/>
    </location>
</feature>
<feature type="transmembrane region" description="Helical" evidence="29">
    <location>
        <begin position="119"/>
        <end position="141"/>
    </location>
</feature>
<evidence type="ECO:0000256" key="4">
    <source>
        <dbReference type="ARBA" id="ARBA00007742"/>
    </source>
</evidence>
<comment type="function">
    <text evidence="24">Involved in both the production of very long-chain fatty acids for sphingolipid synthesis and the degradation of the sphingosine moiety in sphingolipids through the sphingosine 1-phosphate metabolic pathway. Catalyzes the last of the four reactions of the long-chain fatty acids elongation cycle. This endoplasmic reticulum-bound enzymatic process, allows the addition of 2 carbons to the chain of long- and very long-chain fatty acids/VLCFAs per cycle. This enzyme reduces the trans-2,3-enoyl-CoA fatty acid intermediate to an acyl-CoA that can be further elongated by entering a new cycle of elongation. Thereby, it participates in the production of VLCFAs of different chain lengths that are involved in multiple biological processes as precursors of membrane lipids and lipid mediators. Catalyzes the saturation step of the sphingosine 1-phosphate metabolic pathway, the conversion of trans-2-hexadecenoyl-CoA to palmitoyl-CoA.</text>
</comment>
<keyword evidence="17" id="KW-0275">Fatty acid biosynthesis</keyword>
<evidence type="ECO:0000256" key="7">
    <source>
        <dbReference type="ARBA" id="ARBA00022553"/>
    </source>
</evidence>
<sequence>MDVLALEAKGAKNDAPAAPAPSKSRPKAPKKAKRIVYFEVEILDAKTKEKLLLLDKVEPIATILDIKSMFHKSNQRWYPARQSLCLDPKGKPLKDEDVLQMLPVGTTATFYFRDLGAQISWGTVFLSECIGPLVIYLMFYFRVPFIYAPKYDFKTSKHWVVHLACLCHSFHYVKRILETLFVHRFSHGTMPLRNIFKNCSYYWFFAAWMAYYINHPLYTPPYYGEQQVKTALGIFLFCQLGSFSIHVTLRNLKPPGSKIKKIPYPTKNPFTWIFALVSCPNYTYEVGTWMGFTVMTQCVPVAFFTVIGFIQMTVWAKGKHRSYLKEFKEYPTLRSPILPFILFYPEESKNDHSMMLIAIAQCVQVNVWHIAILATENMK</sequence>
<dbReference type="Proteomes" id="UP000018467">
    <property type="component" value="Unassembled WGS sequence"/>
</dbReference>
<evidence type="ECO:0000256" key="20">
    <source>
        <dbReference type="ARBA" id="ARBA00050733"/>
    </source>
</evidence>
<evidence type="ECO:0000256" key="26">
    <source>
        <dbReference type="ARBA" id="ARBA00078575"/>
    </source>
</evidence>
<keyword evidence="13" id="KW-0007">Acetylation</keyword>
<dbReference type="EC" id="1.3.1.93" evidence="5"/>
<evidence type="ECO:0000256" key="15">
    <source>
        <dbReference type="ARBA" id="ARBA00023098"/>
    </source>
</evidence>
<evidence type="ECO:0000259" key="30">
    <source>
        <dbReference type="Pfam" id="PF02544"/>
    </source>
</evidence>
<evidence type="ECO:0000256" key="22">
    <source>
        <dbReference type="ARBA" id="ARBA00051464"/>
    </source>
</evidence>
<evidence type="ECO:0000256" key="24">
    <source>
        <dbReference type="ARBA" id="ARBA00057553"/>
    </source>
</evidence>